<accession>A0ABW5UL94</accession>
<evidence type="ECO:0000313" key="6">
    <source>
        <dbReference type="EMBL" id="MFD2754406.1"/>
    </source>
</evidence>
<keyword evidence="7" id="KW-1185">Reference proteome</keyword>
<dbReference type="InterPro" id="IPR002641">
    <property type="entry name" value="PNPLA_dom"/>
</dbReference>
<dbReference type="PANTHER" id="PTHR14226:SF57">
    <property type="entry name" value="BLR7027 PROTEIN"/>
    <property type="match status" value="1"/>
</dbReference>
<feature type="domain" description="PNPLA" evidence="5">
    <location>
        <begin position="7"/>
        <end position="233"/>
    </location>
</feature>
<dbReference type="Proteomes" id="UP001597463">
    <property type="component" value="Unassembled WGS sequence"/>
</dbReference>
<evidence type="ECO:0000256" key="3">
    <source>
        <dbReference type="ARBA" id="ARBA00023098"/>
    </source>
</evidence>
<feature type="short sequence motif" description="GXSXG" evidence="4">
    <location>
        <begin position="47"/>
        <end position="51"/>
    </location>
</feature>
<gene>
    <name evidence="6" type="ORF">ACFSW6_09930</name>
</gene>
<dbReference type="InterPro" id="IPR016035">
    <property type="entry name" value="Acyl_Trfase/lysoPLipase"/>
</dbReference>
<protein>
    <submittedName>
        <fullName evidence="6">Patatin-like phospholipase family protein</fullName>
    </submittedName>
</protein>
<dbReference type="PROSITE" id="PS51635">
    <property type="entry name" value="PNPLA"/>
    <property type="match status" value="1"/>
</dbReference>
<evidence type="ECO:0000256" key="1">
    <source>
        <dbReference type="ARBA" id="ARBA00022801"/>
    </source>
</evidence>
<name>A0ABW5UL94_9BURK</name>
<proteinExistence type="predicted"/>
<dbReference type="EMBL" id="JBHUMV010000004">
    <property type="protein sequence ID" value="MFD2754406.1"/>
    <property type="molecule type" value="Genomic_DNA"/>
</dbReference>
<comment type="caution">
    <text evidence="6">The sequence shown here is derived from an EMBL/GenBank/DDBJ whole genome shotgun (WGS) entry which is preliminary data.</text>
</comment>
<reference evidence="7" key="1">
    <citation type="journal article" date="2019" name="Int. J. Syst. Evol. Microbiol.">
        <title>The Global Catalogue of Microorganisms (GCM) 10K type strain sequencing project: providing services to taxonomists for standard genome sequencing and annotation.</title>
        <authorList>
            <consortium name="The Broad Institute Genomics Platform"/>
            <consortium name="The Broad Institute Genome Sequencing Center for Infectious Disease"/>
            <person name="Wu L."/>
            <person name="Ma J."/>
        </authorList>
    </citation>
    <scope>NUCLEOTIDE SEQUENCE [LARGE SCALE GENOMIC DNA]</scope>
    <source>
        <strain evidence="7">TISTR 1906</strain>
    </source>
</reference>
<evidence type="ECO:0000256" key="4">
    <source>
        <dbReference type="PROSITE-ProRule" id="PRU01161"/>
    </source>
</evidence>
<feature type="active site" description="Nucleophile" evidence="4">
    <location>
        <position position="49"/>
    </location>
</feature>
<evidence type="ECO:0000259" key="5">
    <source>
        <dbReference type="PROSITE" id="PS51635"/>
    </source>
</evidence>
<dbReference type="SUPFAM" id="SSF52151">
    <property type="entry name" value="FabD/lysophospholipase-like"/>
    <property type="match status" value="1"/>
</dbReference>
<feature type="active site" description="Proton acceptor" evidence="4">
    <location>
        <position position="220"/>
    </location>
</feature>
<comment type="caution">
    <text evidence="4">Lacks conserved residue(s) required for the propagation of feature annotation.</text>
</comment>
<dbReference type="PANTHER" id="PTHR14226">
    <property type="entry name" value="NEUROPATHY TARGET ESTERASE/SWISS CHEESE D.MELANOGASTER"/>
    <property type="match status" value="1"/>
</dbReference>
<keyword evidence="1 4" id="KW-0378">Hydrolase</keyword>
<evidence type="ECO:0000256" key="2">
    <source>
        <dbReference type="ARBA" id="ARBA00022963"/>
    </source>
</evidence>
<sequence length="408" mass="44329">MIARTGLLLSGGGARAAYQVGVLEAIAEIRRDCGLRHGPNPFPVLTGTSAGAINVTALACHCDHFDSAVRRMAHVWRNMHTEDIYRADSLSVLRSGARWLTLLSLGWALARWGMTRPRSLLDNTPLEKLLASDLMPFERLPQLVVDGHLHALAITASSYSSGQHVTFFQTRQALSPWVRNQRRAVPAQLGREHLLASAALPFLFPAVALPLDGHVEYFGDGSMRQTAPLAPAIHLGAQKIMVIDPGRRRGQPGEQPVADAGYPTLAQVAGHALSSIFLDTLNVDIERAERINQTLALISPAERVHSQLRPIEVLSITPSEPVDDIATRHIDQLPLSVRALLSTLGVRSHAGDAMRDGALASYLLFEQSYTRELLALGRRDALARSGEIAEFLGWPGPRHVPAAPAPDE</sequence>
<dbReference type="InterPro" id="IPR050301">
    <property type="entry name" value="NTE"/>
</dbReference>
<organism evidence="6 7">
    <name type="scientific">Comamonas terrae</name>
    <dbReference type="NCBI Taxonomy" id="673548"/>
    <lineage>
        <taxon>Bacteria</taxon>
        <taxon>Pseudomonadati</taxon>
        <taxon>Pseudomonadota</taxon>
        <taxon>Betaproteobacteria</taxon>
        <taxon>Burkholderiales</taxon>
        <taxon>Comamonadaceae</taxon>
        <taxon>Comamonas</taxon>
    </lineage>
</organism>
<keyword evidence="3 4" id="KW-0443">Lipid metabolism</keyword>
<evidence type="ECO:0000313" key="7">
    <source>
        <dbReference type="Proteomes" id="UP001597463"/>
    </source>
</evidence>
<keyword evidence="2 4" id="KW-0442">Lipid degradation</keyword>
<dbReference type="Gene3D" id="3.40.1090.10">
    <property type="entry name" value="Cytosolic phospholipase A2 catalytic domain"/>
    <property type="match status" value="1"/>
</dbReference>
<dbReference type="Pfam" id="PF01734">
    <property type="entry name" value="Patatin"/>
    <property type="match status" value="1"/>
</dbReference>
<dbReference type="RefSeq" id="WP_245633360.1">
    <property type="nucleotide sequence ID" value="NZ_BCNT01000007.1"/>
</dbReference>